<dbReference type="RefSeq" id="WP_182483654.1">
    <property type="nucleotide sequence ID" value="NZ_JACGWU010000001.1"/>
</dbReference>
<dbReference type="InterPro" id="IPR014017">
    <property type="entry name" value="DNA_helicase_UvrD-like_C"/>
</dbReference>
<dbReference type="InterPro" id="IPR014016">
    <property type="entry name" value="UvrD-like_ATP-bd"/>
</dbReference>
<dbReference type="Gene3D" id="1.10.10.160">
    <property type="match status" value="1"/>
</dbReference>
<dbReference type="PROSITE" id="PS51217">
    <property type="entry name" value="UVRD_HELICASE_CTER"/>
    <property type="match status" value="1"/>
</dbReference>
<evidence type="ECO:0000256" key="6">
    <source>
        <dbReference type="ARBA" id="ARBA00023235"/>
    </source>
</evidence>
<comment type="caution">
    <text evidence="13">The sequence shown here is derived from an EMBL/GenBank/DDBJ whole genome shotgun (WGS) entry which is preliminary data.</text>
</comment>
<dbReference type="GO" id="GO:0005829">
    <property type="term" value="C:cytosol"/>
    <property type="evidence" value="ECO:0007669"/>
    <property type="project" value="TreeGrafter"/>
</dbReference>
<keyword evidence="5 10" id="KW-0067">ATP-binding</keyword>
<keyword evidence="4 10" id="KW-0347">Helicase</keyword>
<evidence type="ECO:0000256" key="9">
    <source>
        <dbReference type="ARBA" id="ARBA00048988"/>
    </source>
</evidence>
<dbReference type="EMBL" id="JACGWU010000001">
    <property type="protein sequence ID" value="MBA8828204.1"/>
    <property type="molecule type" value="Genomic_DNA"/>
</dbReference>
<dbReference type="PANTHER" id="PTHR11070">
    <property type="entry name" value="UVRD / RECB / PCRA DNA HELICASE FAMILY MEMBER"/>
    <property type="match status" value="1"/>
</dbReference>
<feature type="binding site" evidence="10">
    <location>
        <begin position="36"/>
        <end position="43"/>
    </location>
    <ligand>
        <name>ATP</name>
        <dbReference type="ChEBI" id="CHEBI:30616"/>
    </ligand>
</feature>
<dbReference type="InterPro" id="IPR000212">
    <property type="entry name" value="DNA_helicase_UvrD/REP"/>
</dbReference>
<dbReference type="GO" id="GO:0003677">
    <property type="term" value="F:DNA binding"/>
    <property type="evidence" value="ECO:0007669"/>
    <property type="project" value="InterPro"/>
</dbReference>
<dbReference type="Pfam" id="PF00580">
    <property type="entry name" value="UvrD-helicase"/>
    <property type="match status" value="1"/>
</dbReference>
<evidence type="ECO:0000256" key="3">
    <source>
        <dbReference type="ARBA" id="ARBA00022801"/>
    </source>
</evidence>
<dbReference type="GO" id="GO:0000725">
    <property type="term" value="P:recombinational repair"/>
    <property type="evidence" value="ECO:0007669"/>
    <property type="project" value="TreeGrafter"/>
</dbReference>
<dbReference type="CDD" id="cd17932">
    <property type="entry name" value="DEXQc_UvrD"/>
    <property type="match status" value="1"/>
</dbReference>
<reference evidence="13 14" key="1">
    <citation type="submission" date="2020-07" db="EMBL/GenBank/DDBJ databases">
        <title>Sequencing the genomes of 1000 actinobacteria strains.</title>
        <authorList>
            <person name="Klenk H.-P."/>
        </authorList>
    </citation>
    <scope>NUCLEOTIDE SEQUENCE [LARGE SCALE GENOMIC DNA]</scope>
    <source>
        <strain evidence="13 14">DSM 23737</strain>
    </source>
</reference>
<evidence type="ECO:0000256" key="8">
    <source>
        <dbReference type="ARBA" id="ARBA00034808"/>
    </source>
</evidence>
<keyword evidence="3 10" id="KW-0378">Hydrolase</keyword>
<evidence type="ECO:0000313" key="13">
    <source>
        <dbReference type="EMBL" id="MBA8828204.1"/>
    </source>
</evidence>
<evidence type="ECO:0000256" key="4">
    <source>
        <dbReference type="ARBA" id="ARBA00022806"/>
    </source>
</evidence>
<dbReference type="PROSITE" id="PS51198">
    <property type="entry name" value="UVRD_HELICASE_ATP_BIND"/>
    <property type="match status" value="1"/>
</dbReference>
<keyword evidence="6" id="KW-0413">Isomerase</keyword>
<dbReference type="GO" id="GO:0033202">
    <property type="term" value="C:DNA helicase complex"/>
    <property type="evidence" value="ECO:0007669"/>
    <property type="project" value="TreeGrafter"/>
</dbReference>
<dbReference type="GO" id="GO:0043138">
    <property type="term" value="F:3'-5' DNA helicase activity"/>
    <property type="evidence" value="ECO:0007669"/>
    <property type="project" value="UniProtKB-EC"/>
</dbReference>
<keyword evidence="2 10" id="KW-0547">Nucleotide-binding</keyword>
<dbReference type="InterPro" id="IPR013986">
    <property type="entry name" value="DExx_box_DNA_helicase_dom_sf"/>
</dbReference>
<sequence>MTGSLVPATPEELLAALDPEQRQAAEELRGPVRVLAGAGTGKTRAITHRIAYGVATGTYSPDRVLALTFTARAAGEMRTRLRHLGAGPVQSVTFHSAALKQLGYFWPQVVGGQTPRILEKKSRALAEAANVAGTKVDTATIRDLATEVEWRKVSNLTLAAYEVRAHGRSMPGGLAVSQVMAIQQAYENLKDERAQIDFEDVLLLTAGMIESEPAVAMEVRERYRFFVVDEYQDVSPLQHHLLNLWLGDRQDLCVVGDASQTIYSFTGATSDYLLEFPSAFPDATLVRLETNYRSTGPIVTAANALMRDRAGALQLTAQTANGPAPDVSTYPNDAAEARGVAARIAGEIASGTKPEDIAVLYRINVQGAALEQALSDEGINYLVHGATRFFDLPEVKQAILALRGASVSISGEPLFKSVSDVLRSLGWTQTAPDTLGAVRAKWEALNALMVLADEARTGMSFRAFTDELMARQEARHEPTMHAVTLASVHSAKGLEWESVHIIGMSEGLIPISYATGIESIAEERRLVYVAVTRARKRLSVSWSEQGSQRAGSRSVSRFVAELGMRIPAGGGKSRVSSGQ</sequence>
<keyword evidence="14" id="KW-1185">Reference proteome</keyword>
<evidence type="ECO:0000256" key="5">
    <source>
        <dbReference type="ARBA" id="ARBA00022840"/>
    </source>
</evidence>
<dbReference type="GO" id="GO:0005524">
    <property type="term" value="F:ATP binding"/>
    <property type="evidence" value="ECO:0007669"/>
    <property type="project" value="UniProtKB-UniRule"/>
</dbReference>
<dbReference type="Gene3D" id="1.10.486.10">
    <property type="entry name" value="PCRA, domain 4"/>
    <property type="match status" value="2"/>
</dbReference>
<comment type="catalytic activity">
    <reaction evidence="9">
        <text>ATP + H2O = ADP + phosphate + H(+)</text>
        <dbReference type="Rhea" id="RHEA:13065"/>
        <dbReference type="ChEBI" id="CHEBI:15377"/>
        <dbReference type="ChEBI" id="CHEBI:15378"/>
        <dbReference type="ChEBI" id="CHEBI:30616"/>
        <dbReference type="ChEBI" id="CHEBI:43474"/>
        <dbReference type="ChEBI" id="CHEBI:456216"/>
        <dbReference type="EC" id="5.6.2.4"/>
    </reaction>
</comment>
<proteinExistence type="inferred from homology"/>
<dbReference type="Pfam" id="PF13361">
    <property type="entry name" value="UvrD_C"/>
    <property type="match status" value="2"/>
</dbReference>
<dbReference type="Gene3D" id="3.40.50.300">
    <property type="entry name" value="P-loop containing nucleotide triphosphate hydrolases"/>
    <property type="match status" value="3"/>
</dbReference>
<feature type="domain" description="UvrD-like helicase C-terminal" evidence="12">
    <location>
        <begin position="296"/>
        <end position="536"/>
    </location>
</feature>
<dbReference type="PANTHER" id="PTHR11070:SF69">
    <property type="entry name" value="ATP-DEPENDENT DNA HELICASE UVRD2"/>
    <property type="match status" value="1"/>
</dbReference>
<dbReference type="InterPro" id="IPR027417">
    <property type="entry name" value="P-loop_NTPase"/>
</dbReference>
<organism evidence="13 14">
    <name type="scientific">Alpinimonas psychrophila</name>
    <dbReference type="NCBI Taxonomy" id="748908"/>
    <lineage>
        <taxon>Bacteria</taxon>
        <taxon>Bacillati</taxon>
        <taxon>Actinomycetota</taxon>
        <taxon>Actinomycetes</taxon>
        <taxon>Micrococcales</taxon>
        <taxon>Microbacteriaceae</taxon>
        <taxon>Alpinimonas</taxon>
    </lineage>
</organism>
<evidence type="ECO:0000256" key="1">
    <source>
        <dbReference type="ARBA" id="ARBA00009922"/>
    </source>
</evidence>
<evidence type="ECO:0000256" key="10">
    <source>
        <dbReference type="PROSITE-ProRule" id="PRU00560"/>
    </source>
</evidence>
<gene>
    <name evidence="13" type="ORF">FB555_000275</name>
</gene>
<evidence type="ECO:0000256" key="7">
    <source>
        <dbReference type="ARBA" id="ARBA00034617"/>
    </source>
</evidence>
<dbReference type="GO" id="GO:0016787">
    <property type="term" value="F:hydrolase activity"/>
    <property type="evidence" value="ECO:0007669"/>
    <property type="project" value="UniProtKB-UniRule"/>
</dbReference>
<comment type="catalytic activity">
    <reaction evidence="7">
        <text>Couples ATP hydrolysis with the unwinding of duplex DNA by translocating in the 3'-5' direction.</text>
        <dbReference type="EC" id="5.6.2.4"/>
    </reaction>
</comment>
<evidence type="ECO:0000313" key="14">
    <source>
        <dbReference type="Proteomes" id="UP000524237"/>
    </source>
</evidence>
<dbReference type="SUPFAM" id="SSF52540">
    <property type="entry name" value="P-loop containing nucleoside triphosphate hydrolases"/>
    <property type="match status" value="1"/>
</dbReference>
<evidence type="ECO:0000256" key="2">
    <source>
        <dbReference type="ARBA" id="ARBA00022741"/>
    </source>
</evidence>
<feature type="domain" description="UvrD-like helicase ATP-binding" evidence="11">
    <location>
        <begin position="15"/>
        <end position="295"/>
    </location>
</feature>
<evidence type="ECO:0000259" key="12">
    <source>
        <dbReference type="PROSITE" id="PS51217"/>
    </source>
</evidence>
<name>A0A7W3JS23_9MICO</name>
<protein>
    <recommendedName>
        <fullName evidence="8">DNA 3'-5' helicase</fullName>
        <ecNumber evidence="8">5.6.2.4</ecNumber>
    </recommendedName>
</protein>
<dbReference type="Proteomes" id="UP000524237">
    <property type="component" value="Unassembled WGS sequence"/>
</dbReference>
<comment type="similarity">
    <text evidence="1">Belongs to the helicase family. UvrD subfamily.</text>
</comment>
<dbReference type="AlphaFoldDB" id="A0A7W3JS23"/>
<dbReference type="EC" id="5.6.2.4" evidence="8"/>
<accession>A0A7W3JS23</accession>
<evidence type="ECO:0000259" key="11">
    <source>
        <dbReference type="PROSITE" id="PS51198"/>
    </source>
</evidence>